<evidence type="ECO:0000313" key="2">
    <source>
        <dbReference type="EMBL" id="GAA3810548.1"/>
    </source>
</evidence>
<protein>
    <recommendedName>
        <fullName evidence="4">DUF2188 domain-containing protein</fullName>
    </recommendedName>
</protein>
<dbReference type="EMBL" id="BAABAH010000003">
    <property type="protein sequence ID" value="GAA3810548.1"/>
    <property type="molecule type" value="Genomic_DNA"/>
</dbReference>
<gene>
    <name evidence="2" type="ORF">GCM10022242_11420</name>
</gene>
<organism evidence="2 3">
    <name type="scientific">Nocardioides panacisoli</name>
    <dbReference type="NCBI Taxonomy" id="627624"/>
    <lineage>
        <taxon>Bacteria</taxon>
        <taxon>Bacillati</taxon>
        <taxon>Actinomycetota</taxon>
        <taxon>Actinomycetes</taxon>
        <taxon>Propionibacteriales</taxon>
        <taxon>Nocardioidaceae</taxon>
        <taxon>Nocardioides</taxon>
    </lineage>
</organism>
<comment type="caution">
    <text evidence="2">The sequence shown here is derived from an EMBL/GenBank/DDBJ whole genome shotgun (WGS) entry which is preliminary data.</text>
</comment>
<reference evidence="3" key="1">
    <citation type="journal article" date="2019" name="Int. J. Syst. Evol. Microbiol.">
        <title>The Global Catalogue of Microorganisms (GCM) 10K type strain sequencing project: providing services to taxonomists for standard genome sequencing and annotation.</title>
        <authorList>
            <consortium name="The Broad Institute Genomics Platform"/>
            <consortium name="The Broad Institute Genome Sequencing Center for Infectious Disease"/>
            <person name="Wu L."/>
            <person name="Ma J."/>
        </authorList>
    </citation>
    <scope>NUCLEOTIDE SEQUENCE [LARGE SCALE GENOMIC DNA]</scope>
    <source>
        <strain evidence="3">JCM 16953</strain>
    </source>
</reference>
<evidence type="ECO:0000256" key="1">
    <source>
        <dbReference type="SAM" id="MobiDB-lite"/>
    </source>
</evidence>
<dbReference type="Pfam" id="PF09954">
    <property type="entry name" value="DUF2188"/>
    <property type="match status" value="1"/>
</dbReference>
<sequence length="82" mass="8907">MPNGDIETVREDDQWTNVVVGEGPSHFLFETQDEAIAEGRRLAKDAGTDHIVRNEDGTVVERSSYADDADDVDDVDDADAAG</sequence>
<dbReference type="InterPro" id="IPR018691">
    <property type="entry name" value="DUF2188"/>
</dbReference>
<keyword evidence="3" id="KW-1185">Reference proteome</keyword>
<feature type="region of interest" description="Disordered" evidence="1">
    <location>
        <begin position="54"/>
        <end position="82"/>
    </location>
</feature>
<evidence type="ECO:0000313" key="3">
    <source>
        <dbReference type="Proteomes" id="UP001501821"/>
    </source>
</evidence>
<dbReference type="Proteomes" id="UP001501821">
    <property type="component" value="Unassembled WGS sequence"/>
</dbReference>
<accession>A0ABP7I3N5</accession>
<feature type="compositionally biased region" description="Acidic residues" evidence="1">
    <location>
        <begin position="67"/>
        <end position="82"/>
    </location>
</feature>
<evidence type="ECO:0008006" key="4">
    <source>
        <dbReference type="Google" id="ProtNLM"/>
    </source>
</evidence>
<name>A0ABP7I3N5_9ACTN</name>
<proteinExistence type="predicted"/>
<dbReference type="RefSeq" id="WP_344773228.1">
    <property type="nucleotide sequence ID" value="NZ_BAABAH010000003.1"/>
</dbReference>